<accession>A0A089LS02</accession>
<organism evidence="1 2">
    <name type="scientific">Paenibacillus stellifer</name>
    <dbReference type="NCBI Taxonomy" id="169760"/>
    <lineage>
        <taxon>Bacteria</taxon>
        <taxon>Bacillati</taxon>
        <taxon>Bacillota</taxon>
        <taxon>Bacilli</taxon>
        <taxon>Bacillales</taxon>
        <taxon>Paenibacillaceae</taxon>
        <taxon>Paenibacillus</taxon>
    </lineage>
</organism>
<evidence type="ECO:0000313" key="2">
    <source>
        <dbReference type="Proteomes" id="UP000029507"/>
    </source>
</evidence>
<name>A0A089LS02_9BACL</name>
<dbReference type="EMBL" id="CP009286">
    <property type="protein sequence ID" value="AIQ61978.1"/>
    <property type="molecule type" value="Genomic_DNA"/>
</dbReference>
<gene>
    <name evidence="1" type="ORF">PSTEL_01400</name>
</gene>
<protein>
    <recommendedName>
        <fullName evidence="3">AraC family transcriptional regulator</fullName>
    </recommendedName>
</protein>
<dbReference type="RefSeq" id="WP_038693023.1">
    <property type="nucleotide sequence ID" value="NZ_CP009286.1"/>
</dbReference>
<reference evidence="1 2" key="1">
    <citation type="submission" date="2014-08" db="EMBL/GenBank/DDBJ databases">
        <title>Comparative genomics of the Paenibacillus odorifer group.</title>
        <authorList>
            <person name="den Bakker H.C."/>
            <person name="Tsai Y.-C."/>
            <person name="Martin N."/>
            <person name="Korlach J."/>
            <person name="Wiedmann M."/>
        </authorList>
    </citation>
    <scope>NUCLEOTIDE SEQUENCE [LARGE SCALE GENOMIC DNA]</scope>
    <source>
        <strain evidence="1 2">DSM 14472</strain>
    </source>
</reference>
<proteinExistence type="predicted"/>
<evidence type="ECO:0000313" key="1">
    <source>
        <dbReference type="EMBL" id="AIQ61978.1"/>
    </source>
</evidence>
<dbReference type="OrthoDB" id="9778008at2"/>
<sequence>MELWTLGRSYYPGFLLTLSTMPEEALKQDEEENRGYRIVLIQEGIGIVQVGDYLYQIVAPAVYCLNENESLVLVAGNQVKAKALRFLPTVVNARILSTPESTEEAGLFQSDFQDRWYFDPFMERQENYYGCIPVDPAVAIHIAQMVDEIDENLSLQPDQQWPCRSRSFLLELLFLIRRIHLSADTTPNKLPNTSEISQIKPIIEYLHTHYREKIKLETLTSLFHINNTTMNKHFR</sequence>
<keyword evidence="2" id="KW-1185">Reference proteome</keyword>
<dbReference type="HOGENOM" id="CLU_000445_88_14_9"/>
<dbReference type="KEGG" id="pste:PSTEL_01400"/>
<evidence type="ECO:0008006" key="3">
    <source>
        <dbReference type="Google" id="ProtNLM"/>
    </source>
</evidence>
<dbReference type="Proteomes" id="UP000029507">
    <property type="component" value="Chromosome"/>
</dbReference>
<dbReference type="AlphaFoldDB" id="A0A089LS02"/>